<reference evidence="1 2" key="1">
    <citation type="submission" date="2014-07" db="EMBL/GenBank/DDBJ databases">
        <title>Methanogenic archaea and the global carbon cycle.</title>
        <authorList>
            <person name="Henriksen J.R."/>
            <person name="Luke J."/>
            <person name="Reinhart S."/>
            <person name="Benedict M.N."/>
            <person name="Youngblut N.D."/>
            <person name="Metcalf M.E."/>
            <person name="Whitaker R.J."/>
            <person name="Metcalf W.W."/>
        </authorList>
    </citation>
    <scope>NUCLEOTIDE SEQUENCE [LARGE SCALE GENOMIC DNA]</scope>
    <source>
        <strain evidence="1 2">Wiesmoor</strain>
    </source>
</reference>
<sequence length="118" mass="13609">MDTQNMKDLIRKFNACIEKNKDHQAYSDFKEGVNKGLDIAKYTFEDNLEKLSLSELDEGPAEKIKGLENNFNQLLDGITLSKKPNFSEQRLDGVYTGFEKSKKIFKEFITDSFPMENT</sequence>
<dbReference type="AlphaFoldDB" id="A0A0E3QIZ3"/>
<dbReference type="PATRIC" id="fig|1434109.4.peg.827"/>
<dbReference type="EMBL" id="CP009526">
    <property type="protein sequence ID" value="AKB49932.1"/>
    <property type="molecule type" value="Genomic_DNA"/>
</dbReference>
<gene>
    <name evidence="1" type="ORF">MSBRW_0679</name>
</gene>
<accession>A0A0E3QIZ3</accession>
<dbReference type="KEGG" id="mbw:MSBRW_0679"/>
<dbReference type="RefSeq" id="WP_155398102.1">
    <property type="nucleotide sequence ID" value="NZ_CP009526.1"/>
</dbReference>
<organism evidence="1 2">
    <name type="scientific">Methanosarcina barkeri str. Wiesmoor</name>
    <dbReference type="NCBI Taxonomy" id="1434109"/>
    <lineage>
        <taxon>Archaea</taxon>
        <taxon>Methanobacteriati</taxon>
        <taxon>Methanobacteriota</taxon>
        <taxon>Stenosarchaea group</taxon>
        <taxon>Methanomicrobia</taxon>
        <taxon>Methanosarcinales</taxon>
        <taxon>Methanosarcinaceae</taxon>
        <taxon>Methanosarcina</taxon>
    </lineage>
</organism>
<protein>
    <submittedName>
        <fullName evidence="1">Uncharacterized protein</fullName>
    </submittedName>
</protein>
<name>A0A0E3QIZ3_METBA</name>
<evidence type="ECO:0000313" key="2">
    <source>
        <dbReference type="Proteomes" id="UP000033038"/>
    </source>
</evidence>
<dbReference type="HOGENOM" id="CLU_2079423_0_0_2"/>
<evidence type="ECO:0000313" key="1">
    <source>
        <dbReference type="EMBL" id="AKB49932.1"/>
    </source>
</evidence>
<dbReference type="GeneID" id="24822108"/>
<dbReference type="Proteomes" id="UP000033038">
    <property type="component" value="Chromosome"/>
</dbReference>
<proteinExistence type="predicted"/>